<evidence type="ECO:0000313" key="3">
    <source>
        <dbReference type="Proteomes" id="UP001202827"/>
    </source>
</evidence>
<evidence type="ECO:0000259" key="1">
    <source>
        <dbReference type="Pfam" id="PF13480"/>
    </source>
</evidence>
<dbReference type="Pfam" id="PF13480">
    <property type="entry name" value="Acetyltransf_6"/>
    <property type="match status" value="1"/>
</dbReference>
<dbReference type="InterPro" id="IPR016181">
    <property type="entry name" value="Acyl_CoA_acyltransferase"/>
</dbReference>
<protein>
    <submittedName>
        <fullName evidence="2">GNAT family N-acetyltransferase</fullName>
    </submittedName>
</protein>
<comment type="caution">
    <text evidence="2">The sequence shown here is derived from an EMBL/GenBank/DDBJ whole genome shotgun (WGS) entry which is preliminary data.</text>
</comment>
<dbReference type="Gene3D" id="3.40.630.30">
    <property type="match status" value="1"/>
</dbReference>
<evidence type="ECO:0000313" key="2">
    <source>
        <dbReference type="EMBL" id="MCK8781541.1"/>
    </source>
</evidence>
<accession>A0ABT0IUJ0</accession>
<feature type="domain" description="BioF2-like acetyltransferase" evidence="1">
    <location>
        <begin position="196"/>
        <end position="348"/>
    </location>
</feature>
<dbReference type="RefSeq" id="WP_248684017.1">
    <property type="nucleotide sequence ID" value="NZ_JALPRY010000018.1"/>
</dbReference>
<sequence>MQTARLVFEHDRSVSAAAAEVSPEVRFAQLTLEVVPDPRAIEADWRRLEALGRNSLHQGFDWCTSWMEARASEAAIIRGHVAGKTALILPLEIVPEHGCRIARFPGERFNNVNTGLFDADLAEPDAEELHNFAYQLKRALQDRADLIVLDSVPLKWRGVRHPLAGLATIENQNHSFQLPLFANFEATIGQLNAKTRRKKFRSSTRRLEAIGGFDHVIASEHRQKDELLDLFFQQKSERLRLAGLPDVFQPSEIRRFFHSVVDAGDPSADAPLILHALRLKGEHDGHVAAIAGVSRKGDYVICQFSSIDDTVGADASPGELLFWLVIEHCCHTGASTFDFGMGDQPYKRNWCRQETVHHDILLPLTWKGSLLRPVLVGVTKAKAIVKRNPRLYAMAQRWRSRRHSAASEATASDD</sequence>
<name>A0ABT0IUJ0_9HYPH</name>
<gene>
    <name evidence="2" type="ORF">M0654_16295</name>
</gene>
<dbReference type="InterPro" id="IPR038740">
    <property type="entry name" value="BioF2-like_GNAT_dom"/>
</dbReference>
<organism evidence="2 3">
    <name type="scientific">Neorhizobium turbinariae</name>
    <dbReference type="NCBI Taxonomy" id="2937795"/>
    <lineage>
        <taxon>Bacteria</taxon>
        <taxon>Pseudomonadati</taxon>
        <taxon>Pseudomonadota</taxon>
        <taxon>Alphaproteobacteria</taxon>
        <taxon>Hyphomicrobiales</taxon>
        <taxon>Rhizobiaceae</taxon>
        <taxon>Rhizobium/Agrobacterium group</taxon>
        <taxon>Neorhizobium</taxon>
    </lineage>
</organism>
<dbReference type="Proteomes" id="UP001202827">
    <property type="component" value="Unassembled WGS sequence"/>
</dbReference>
<dbReference type="SUPFAM" id="SSF55729">
    <property type="entry name" value="Acyl-CoA N-acyltransferases (Nat)"/>
    <property type="match status" value="1"/>
</dbReference>
<dbReference type="EMBL" id="JALPRY010000018">
    <property type="protein sequence ID" value="MCK8781541.1"/>
    <property type="molecule type" value="Genomic_DNA"/>
</dbReference>
<keyword evidence="3" id="KW-1185">Reference proteome</keyword>
<reference evidence="2 3" key="1">
    <citation type="submission" date="2022-04" db="EMBL/GenBank/DDBJ databases">
        <title>Rhizobium coralii sp. nov., isolated from coral Turbinaria peltata.</title>
        <authorList>
            <person name="Sun H."/>
        </authorList>
    </citation>
    <scope>NUCLEOTIDE SEQUENCE [LARGE SCALE GENOMIC DNA]</scope>
    <source>
        <strain evidence="2 3">NTR19</strain>
    </source>
</reference>
<proteinExistence type="predicted"/>